<accession>A0A0C9UV40</accession>
<evidence type="ECO:0000313" key="2">
    <source>
        <dbReference type="Proteomes" id="UP000054279"/>
    </source>
</evidence>
<dbReference type="HOGENOM" id="CLU_2869078_0_0_1"/>
<name>A0A0C9UV40_SPHS4</name>
<sequence>MQSWPDRVQLEITRTSTAKFKKKALQSSVVQKTWGKLLHARDIREIPIAELTVLLVGSRVWKLP</sequence>
<dbReference type="EMBL" id="KN837217">
    <property type="protein sequence ID" value="KIJ33132.1"/>
    <property type="molecule type" value="Genomic_DNA"/>
</dbReference>
<organism evidence="1 2">
    <name type="scientific">Sphaerobolus stellatus (strain SS14)</name>
    <dbReference type="NCBI Taxonomy" id="990650"/>
    <lineage>
        <taxon>Eukaryota</taxon>
        <taxon>Fungi</taxon>
        <taxon>Dikarya</taxon>
        <taxon>Basidiomycota</taxon>
        <taxon>Agaricomycotina</taxon>
        <taxon>Agaricomycetes</taxon>
        <taxon>Phallomycetidae</taxon>
        <taxon>Geastrales</taxon>
        <taxon>Sphaerobolaceae</taxon>
        <taxon>Sphaerobolus</taxon>
    </lineage>
</organism>
<keyword evidence="2" id="KW-1185">Reference proteome</keyword>
<proteinExistence type="predicted"/>
<protein>
    <submittedName>
        <fullName evidence="1">Uncharacterized protein</fullName>
    </submittedName>
</protein>
<reference evidence="1 2" key="1">
    <citation type="submission" date="2014-06" db="EMBL/GenBank/DDBJ databases">
        <title>Evolutionary Origins and Diversification of the Mycorrhizal Mutualists.</title>
        <authorList>
            <consortium name="DOE Joint Genome Institute"/>
            <consortium name="Mycorrhizal Genomics Consortium"/>
            <person name="Kohler A."/>
            <person name="Kuo A."/>
            <person name="Nagy L.G."/>
            <person name="Floudas D."/>
            <person name="Copeland A."/>
            <person name="Barry K.W."/>
            <person name="Cichocki N."/>
            <person name="Veneault-Fourrey C."/>
            <person name="LaButti K."/>
            <person name="Lindquist E.A."/>
            <person name="Lipzen A."/>
            <person name="Lundell T."/>
            <person name="Morin E."/>
            <person name="Murat C."/>
            <person name="Riley R."/>
            <person name="Ohm R."/>
            <person name="Sun H."/>
            <person name="Tunlid A."/>
            <person name="Henrissat B."/>
            <person name="Grigoriev I.V."/>
            <person name="Hibbett D.S."/>
            <person name="Martin F."/>
        </authorList>
    </citation>
    <scope>NUCLEOTIDE SEQUENCE [LARGE SCALE GENOMIC DNA]</scope>
    <source>
        <strain evidence="1 2">SS14</strain>
    </source>
</reference>
<dbReference type="AlphaFoldDB" id="A0A0C9UV40"/>
<evidence type="ECO:0000313" key="1">
    <source>
        <dbReference type="EMBL" id="KIJ33132.1"/>
    </source>
</evidence>
<dbReference type="Proteomes" id="UP000054279">
    <property type="component" value="Unassembled WGS sequence"/>
</dbReference>
<gene>
    <name evidence="1" type="ORF">M422DRAFT_265008</name>
</gene>